<protein>
    <submittedName>
        <fullName evidence="1">2169_t:CDS:1</fullName>
    </submittedName>
</protein>
<dbReference type="Proteomes" id="UP001153678">
    <property type="component" value="Unassembled WGS sequence"/>
</dbReference>
<evidence type="ECO:0000313" key="2">
    <source>
        <dbReference type="Proteomes" id="UP001153678"/>
    </source>
</evidence>
<keyword evidence="2" id="KW-1185">Reference proteome</keyword>
<feature type="non-terminal residue" evidence="1">
    <location>
        <position position="132"/>
    </location>
</feature>
<dbReference type="EMBL" id="CAMKVN010004156">
    <property type="protein sequence ID" value="CAI2186470.1"/>
    <property type="molecule type" value="Genomic_DNA"/>
</dbReference>
<sequence length="132" mass="15534">KNLIDEDDNLPIDVLPFPVDNESENLIDNRSYNLLTCLEEELNNEIINDFLYMDNIYDNVYDSEEQFLEIDSQHTKAAKKRLATEYRLTPQDLYHSMAEKARTLLEVTFSILNVIGEKAFIEHWKNIEKPSH</sequence>
<proteinExistence type="predicted"/>
<accession>A0A9W4SYT7</accession>
<dbReference type="AlphaFoldDB" id="A0A9W4SYT7"/>
<reference evidence="1" key="1">
    <citation type="submission" date="2022-08" db="EMBL/GenBank/DDBJ databases">
        <authorList>
            <person name="Kallberg Y."/>
            <person name="Tangrot J."/>
            <person name="Rosling A."/>
        </authorList>
    </citation>
    <scope>NUCLEOTIDE SEQUENCE</scope>
    <source>
        <strain evidence="1">Wild A</strain>
    </source>
</reference>
<gene>
    <name evidence="1" type="ORF">FWILDA_LOCUS12593</name>
</gene>
<name>A0A9W4SYT7_9GLOM</name>
<comment type="caution">
    <text evidence="1">The sequence shown here is derived from an EMBL/GenBank/DDBJ whole genome shotgun (WGS) entry which is preliminary data.</text>
</comment>
<organism evidence="1 2">
    <name type="scientific">Funneliformis geosporum</name>
    <dbReference type="NCBI Taxonomy" id="1117311"/>
    <lineage>
        <taxon>Eukaryota</taxon>
        <taxon>Fungi</taxon>
        <taxon>Fungi incertae sedis</taxon>
        <taxon>Mucoromycota</taxon>
        <taxon>Glomeromycotina</taxon>
        <taxon>Glomeromycetes</taxon>
        <taxon>Glomerales</taxon>
        <taxon>Glomeraceae</taxon>
        <taxon>Funneliformis</taxon>
    </lineage>
</organism>
<evidence type="ECO:0000313" key="1">
    <source>
        <dbReference type="EMBL" id="CAI2186470.1"/>
    </source>
</evidence>